<dbReference type="Proteomes" id="UP000003240">
    <property type="component" value="Unassembled WGS sequence"/>
</dbReference>
<keyword evidence="2" id="KW-1185">Reference proteome</keyword>
<organism evidence="1 2">
    <name type="scientific">Acetonema longum DSM 6540</name>
    <dbReference type="NCBI Taxonomy" id="1009370"/>
    <lineage>
        <taxon>Bacteria</taxon>
        <taxon>Bacillati</taxon>
        <taxon>Bacillota</taxon>
        <taxon>Negativicutes</taxon>
        <taxon>Acetonemataceae</taxon>
        <taxon>Acetonema</taxon>
    </lineage>
</organism>
<gene>
    <name evidence="1" type="ORF">ALO_16262</name>
</gene>
<evidence type="ECO:0000313" key="1">
    <source>
        <dbReference type="EMBL" id="EGO62790.1"/>
    </source>
</evidence>
<evidence type="ECO:0000313" key="2">
    <source>
        <dbReference type="Proteomes" id="UP000003240"/>
    </source>
</evidence>
<dbReference type="AlphaFoldDB" id="F7NME5"/>
<dbReference type="EMBL" id="AFGF01000166">
    <property type="protein sequence ID" value="EGO62790.1"/>
    <property type="molecule type" value="Genomic_DNA"/>
</dbReference>
<protein>
    <submittedName>
        <fullName evidence="1">Uncharacterized protein</fullName>
    </submittedName>
</protein>
<comment type="caution">
    <text evidence="1">The sequence shown here is derived from an EMBL/GenBank/DDBJ whole genome shotgun (WGS) entry which is preliminary data.</text>
</comment>
<proteinExistence type="predicted"/>
<accession>F7NME5</accession>
<sequence>MIIGRRGGCRGGFQTRPYKTRPYGGFGGFDWFANFNNTMNMVRHYYTCVQCDMMIMLWQIVPY</sequence>
<name>F7NME5_9FIRM</name>
<dbReference type="STRING" id="1009370.ALO_16262"/>
<reference evidence="1 2" key="1">
    <citation type="journal article" date="2011" name="EMBO J.">
        <title>Structural diversity of bacterial flagellar motors.</title>
        <authorList>
            <person name="Chen S."/>
            <person name="Beeby M."/>
            <person name="Murphy G.E."/>
            <person name="Leadbetter J.R."/>
            <person name="Hendrixson D.R."/>
            <person name="Briegel A."/>
            <person name="Li Z."/>
            <person name="Shi J."/>
            <person name="Tocheva E.I."/>
            <person name="Muller A."/>
            <person name="Dobro M.J."/>
            <person name="Jensen G.J."/>
        </authorList>
    </citation>
    <scope>NUCLEOTIDE SEQUENCE [LARGE SCALE GENOMIC DNA]</scope>
    <source>
        <strain evidence="1 2">DSM 6540</strain>
    </source>
</reference>